<keyword evidence="4" id="KW-1003">Cell membrane</keyword>
<dbReference type="EMBL" id="PQAP01000227">
    <property type="protein sequence ID" value="PWB67865.1"/>
    <property type="molecule type" value="Genomic_DNA"/>
</dbReference>
<evidence type="ECO:0000256" key="11">
    <source>
        <dbReference type="SAM" id="Phobius"/>
    </source>
</evidence>
<dbReference type="Pfam" id="PF08345">
    <property type="entry name" value="YscJ_FliF_C"/>
    <property type="match status" value="1"/>
</dbReference>
<feature type="compositionally biased region" description="Polar residues" evidence="10">
    <location>
        <begin position="275"/>
        <end position="289"/>
    </location>
</feature>
<evidence type="ECO:0000256" key="6">
    <source>
        <dbReference type="ARBA" id="ARBA00022989"/>
    </source>
</evidence>
<comment type="subcellular location">
    <subcellularLocation>
        <location evidence="1 9">Bacterial flagellum basal body</location>
    </subcellularLocation>
    <subcellularLocation>
        <location evidence="2">Cell membrane</location>
        <topology evidence="2">Multi-pass membrane protein</topology>
    </subcellularLocation>
</comment>
<dbReference type="GO" id="GO:0003774">
    <property type="term" value="F:cytoskeletal motor activity"/>
    <property type="evidence" value="ECO:0007669"/>
    <property type="project" value="InterPro"/>
</dbReference>
<dbReference type="PIRSF" id="PIRSF004862">
    <property type="entry name" value="FliF"/>
    <property type="match status" value="1"/>
</dbReference>
<keyword evidence="8 9" id="KW-0975">Bacterial flagellum</keyword>
<proteinExistence type="inferred from homology"/>
<feature type="transmembrane region" description="Helical" evidence="11">
    <location>
        <begin position="424"/>
        <end position="445"/>
    </location>
</feature>
<keyword evidence="14" id="KW-0282">Flagellum</keyword>
<accession>A0A855X332</accession>
<evidence type="ECO:0000256" key="1">
    <source>
        <dbReference type="ARBA" id="ARBA00004117"/>
    </source>
</evidence>
<dbReference type="PANTHER" id="PTHR30046">
    <property type="entry name" value="FLAGELLAR M-RING PROTEIN"/>
    <property type="match status" value="1"/>
</dbReference>
<keyword evidence="14" id="KW-0966">Cell projection</keyword>
<dbReference type="GO" id="GO:0071973">
    <property type="term" value="P:bacterial-type flagellum-dependent cell motility"/>
    <property type="evidence" value="ECO:0007669"/>
    <property type="project" value="InterPro"/>
</dbReference>
<dbReference type="InterPro" id="IPR006182">
    <property type="entry name" value="FliF_N_dom"/>
</dbReference>
<keyword evidence="7 11" id="KW-0472">Membrane</keyword>
<dbReference type="PRINTS" id="PR01009">
    <property type="entry name" value="FLGMRINGFLIF"/>
</dbReference>
<reference evidence="14 15" key="1">
    <citation type="journal article" date="2018" name="ISME J.">
        <title>A methanotrophic archaeon couples anaerobic oxidation of methane to Fe(III) reduction.</title>
        <authorList>
            <person name="Cai C."/>
            <person name="Leu A.O."/>
            <person name="Xie G.J."/>
            <person name="Guo J."/>
            <person name="Feng Y."/>
            <person name="Zhao J.X."/>
            <person name="Tyson G.W."/>
            <person name="Yuan Z."/>
            <person name="Hu S."/>
        </authorList>
    </citation>
    <scope>NUCLEOTIDE SEQUENCE [LARGE SCALE GENOMIC DNA]</scope>
    <source>
        <strain evidence="14">FeB_12</strain>
    </source>
</reference>
<organism evidence="14 15">
    <name type="scientific">candidate division GN15 bacterium</name>
    <dbReference type="NCBI Taxonomy" id="2072418"/>
    <lineage>
        <taxon>Bacteria</taxon>
        <taxon>candidate division GN15</taxon>
    </lineage>
</organism>
<feature type="compositionally biased region" description="Polar residues" evidence="10">
    <location>
        <begin position="297"/>
        <end position="318"/>
    </location>
</feature>
<keyword evidence="14" id="KW-0969">Cilium</keyword>
<evidence type="ECO:0000256" key="2">
    <source>
        <dbReference type="ARBA" id="ARBA00004651"/>
    </source>
</evidence>
<name>A0A855X332_9BACT</name>
<feature type="region of interest" description="Disordered" evidence="10">
    <location>
        <begin position="275"/>
        <end position="318"/>
    </location>
</feature>
<keyword evidence="5 11" id="KW-0812">Transmembrane</keyword>
<evidence type="ECO:0000313" key="14">
    <source>
        <dbReference type="EMBL" id="PWB67865.1"/>
    </source>
</evidence>
<feature type="domain" description="Flagellar M-ring C-terminal" evidence="13">
    <location>
        <begin position="253"/>
        <end position="404"/>
    </location>
</feature>
<feature type="domain" description="Flagellar M-ring N-terminal" evidence="12">
    <location>
        <begin position="47"/>
        <end position="219"/>
    </location>
</feature>
<dbReference type="NCBIfam" id="TIGR00206">
    <property type="entry name" value="fliF"/>
    <property type="match status" value="1"/>
</dbReference>
<evidence type="ECO:0000256" key="5">
    <source>
        <dbReference type="ARBA" id="ARBA00022692"/>
    </source>
</evidence>
<comment type="similarity">
    <text evidence="3 9">Belongs to the FliF family.</text>
</comment>
<keyword evidence="6 11" id="KW-1133">Transmembrane helix</keyword>
<dbReference type="InterPro" id="IPR045851">
    <property type="entry name" value="AMP-bd_C_sf"/>
</dbReference>
<evidence type="ECO:0000256" key="10">
    <source>
        <dbReference type="SAM" id="MobiDB-lite"/>
    </source>
</evidence>
<evidence type="ECO:0000256" key="8">
    <source>
        <dbReference type="ARBA" id="ARBA00023143"/>
    </source>
</evidence>
<dbReference type="InterPro" id="IPR000067">
    <property type="entry name" value="FlgMring_FliF"/>
</dbReference>
<feature type="transmembrane region" description="Helical" evidence="11">
    <location>
        <begin position="23"/>
        <end position="44"/>
    </location>
</feature>
<dbReference type="InterPro" id="IPR013556">
    <property type="entry name" value="Flag_M-ring_C"/>
</dbReference>
<dbReference type="AlphaFoldDB" id="A0A855X332"/>
<evidence type="ECO:0000313" key="15">
    <source>
        <dbReference type="Proteomes" id="UP000250918"/>
    </source>
</evidence>
<evidence type="ECO:0000256" key="7">
    <source>
        <dbReference type="ARBA" id="ARBA00023136"/>
    </source>
</evidence>
<dbReference type="Gene3D" id="3.30.70.1530">
    <property type="entry name" value="Hypothetical protein rpa1041"/>
    <property type="match status" value="1"/>
</dbReference>
<evidence type="ECO:0000259" key="13">
    <source>
        <dbReference type="Pfam" id="PF08345"/>
    </source>
</evidence>
<dbReference type="GO" id="GO:0009431">
    <property type="term" value="C:bacterial-type flagellum basal body, MS ring"/>
    <property type="evidence" value="ECO:0007669"/>
    <property type="project" value="InterPro"/>
</dbReference>
<dbReference type="InterPro" id="IPR043427">
    <property type="entry name" value="YscJ/FliF"/>
</dbReference>
<evidence type="ECO:0000259" key="12">
    <source>
        <dbReference type="Pfam" id="PF01514"/>
    </source>
</evidence>
<protein>
    <recommendedName>
        <fullName evidence="9">Flagellar M-ring protein</fullName>
    </recommendedName>
</protein>
<dbReference type="GO" id="GO:0005886">
    <property type="term" value="C:plasma membrane"/>
    <property type="evidence" value="ECO:0007669"/>
    <property type="project" value="UniProtKB-SubCell"/>
</dbReference>
<dbReference type="Pfam" id="PF01514">
    <property type="entry name" value="YscJ_FliF"/>
    <property type="match status" value="1"/>
</dbReference>
<dbReference type="PANTHER" id="PTHR30046:SF0">
    <property type="entry name" value="FLAGELLAR M-RING PROTEIN"/>
    <property type="match status" value="1"/>
</dbReference>
<gene>
    <name evidence="14" type="primary">fliF</name>
    <name evidence="14" type="ORF">C3F09_12685</name>
</gene>
<evidence type="ECO:0000256" key="9">
    <source>
        <dbReference type="PIRNR" id="PIRNR004862"/>
    </source>
</evidence>
<dbReference type="Proteomes" id="UP000250918">
    <property type="component" value="Unassembled WGS sequence"/>
</dbReference>
<comment type="caution">
    <text evidence="14">The sequence shown here is derived from an EMBL/GenBank/DDBJ whole genome shotgun (WGS) entry which is preliminary data.</text>
</comment>
<evidence type="ECO:0000256" key="4">
    <source>
        <dbReference type="ARBA" id="ARBA00022475"/>
    </source>
</evidence>
<evidence type="ECO:0000256" key="3">
    <source>
        <dbReference type="ARBA" id="ARBA00007971"/>
    </source>
</evidence>
<comment type="function">
    <text evidence="9">The M ring may be actively involved in energy transduction.</text>
</comment>
<sequence>MDSFKDVFKNVSAYVGRMTPSQVMLLLGAVAGTIVGVVFLVGWLHNVTYARLYSNLEEGEAGEVVAYLTDNKVPYKLEDGGRSVEVPSEQVYKTRIALATQGLPRNGTVGYSIFDQNNLGMTDFLQNLNFRRALEGELTKTITQLSEVQAARVHIVIPKDRLFREDKKEATASVLLKLRGRASLSKQQIAGISHLVASSVEGLSPANITIVDYDGNMLSGGQQSDPLAGLSNSQLEVRQNVEQYLENKAQTMLDGVLGPGKSIVRLTADLNFQQVEKSSETYDPNSPSVRSEERTKTNNASNDKNQPPSESTNQENSETVVTNYELNKTVEHIVNAIGTIDRLSIAVMVDGTYSVPGAGGAEGGERTYQPRTQDELDKLGAIVKSAVGYNSQRNDQVDVFNVPFDRKELQIEQEQLDTMYQRDFYWDIAKKVGLILLAILAFFYIKRKAKKLFSSLGSLLPAPRPVEESNELVAIQEEAVKPLPVEKRKPRLTDQMQLTAKERPDEVARVIKTLMVE</sequence>
<dbReference type="Gene3D" id="3.30.300.30">
    <property type="match status" value="1"/>
</dbReference>